<evidence type="ECO:0000313" key="10">
    <source>
        <dbReference type="EMBL" id="CPR16522.1"/>
    </source>
</evidence>
<evidence type="ECO:0000256" key="6">
    <source>
        <dbReference type="HAMAP-Rule" id="MF_01877"/>
    </source>
</evidence>
<evidence type="ECO:0000256" key="4">
    <source>
        <dbReference type="ARBA" id="ARBA00022679"/>
    </source>
</evidence>
<keyword evidence="11" id="KW-1185">Reference proteome</keyword>
<dbReference type="InterPro" id="IPR014776">
    <property type="entry name" value="4pyrrole_Mease_sub2"/>
</dbReference>
<proteinExistence type="inferred from homology"/>
<dbReference type="InterPro" id="IPR035996">
    <property type="entry name" value="4pyrrol_Methylase_sf"/>
</dbReference>
<keyword evidence="1 6" id="KW-0963">Cytoplasm</keyword>
<evidence type="ECO:0000259" key="9">
    <source>
        <dbReference type="Pfam" id="PF23016"/>
    </source>
</evidence>
<dbReference type="FunFam" id="3.40.1010.10:FF:000007">
    <property type="entry name" value="Ribosomal RNA small subunit methyltransferase I"/>
    <property type="match status" value="1"/>
</dbReference>
<dbReference type="AlphaFoldDB" id="A0A0D6JBM2"/>
<accession>A0A0D6JBM2</accession>
<dbReference type="PANTHER" id="PTHR46111">
    <property type="entry name" value="RIBOSOMAL RNA SMALL SUBUNIT METHYLTRANSFERASE I"/>
    <property type="match status" value="1"/>
</dbReference>
<dbReference type="InterPro" id="IPR018063">
    <property type="entry name" value="SAM_MeTrfase_RsmI_CS"/>
</dbReference>
<dbReference type="GO" id="GO:0070677">
    <property type="term" value="F:rRNA (cytosine-2'-O-)-methyltransferase activity"/>
    <property type="evidence" value="ECO:0007669"/>
    <property type="project" value="UniProtKB-UniRule"/>
</dbReference>
<keyword evidence="3 6" id="KW-0489">Methyltransferase</keyword>
<keyword evidence="2 6" id="KW-0698">rRNA processing</keyword>
<dbReference type="PIRSF" id="PIRSF005917">
    <property type="entry name" value="MTase_YraL"/>
    <property type="match status" value="1"/>
</dbReference>
<dbReference type="GO" id="GO:0005737">
    <property type="term" value="C:cytoplasm"/>
    <property type="evidence" value="ECO:0007669"/>
    <property type="project" value="UniProtKB-SubCell"/>
</dbReference>
<comment type="subcellular location">
    <subcellularLocation>
        <location evidence="6">Cytoplasm</location>
    </subcellularLocation>
</comment>
<dbReference type="InterPro" id="IPR008189">
    <property type="entry name" value="rRNA_ssu_MeTfrase_I"/>
</dbReference>
<dbReference type="FunFam" id="3.30.950.10:FF:000002">
    <property type="entry name" value="Ribosomal RNA small subunit methyltransferase I"/>
    <property type="match status" value="1"/>
</dbReference>
<keyword evidence="4 6" id="KW-0808">Transferase</keyword>
<name>A0A0D6JBM2_9HYPH</name>
<dbReference type="KEGG" id="fil:BN1229_v1_0843"/>
<dbReference type="EMBL" id="LN829119">
    <property type="protein sequence ID" value="CPR16522.1"/>
    <property type="molecule type" value="Genomic_DNA"/>
</dbReference>
<comment type="function">
    <text evidence="6">Catalyzes the 2'-O-methylation of the ribose of cytidine 1402 (C1402) in 16S rRNA.</text>
</comment>
<dbReference type="InterPro" id="IPR053910">
    <property type="entry name" value="RsmI_HTH"/>
</dbReference>
<keyword evidence="5 6" id="KW-0949">S-adenosyl-L-methionine</keyword>
<dbReference type="InterPro" id="IPR014777">
    <property type="entry name" value="4pyrrole_Mease_sub1"/>
</dbReference>
<evidence type="ECO:0000256" key="7">
    <source>
        <dbReference type="SAM" id="MobiDB-lite"/>
    </source>
</evidence>
<dbReference type="EC" id="2.1.1.198" evidence="6"/>
<evidence type="ECO:0000259" key="8">
    <source>
        <dbReference type="Pfam" id="PF00590"/>
    </source>
</evidence>
<comment type="similarity">
    <text evidence="6">Belongs to the methyltransferase superfamily. RsmI family.</text>
</comment>
<evidence type="ECO:0000256" key="2">
    <source>
        <dbReference type="ARBA" id="ARBA00022552"/>
    </source>
</evidence>
<dbReference type="NCBIfam" id="TIGR00096">
    <property type="entry name" value="16S rRNA (cytidine(1402)-2'-O)-methyltransferase"/>
    <property type="match status" value="1"/>
</dbReference>
<dbReference type="InterPro" id="IPR000878">
    <property type="entry name" value="4pyrrol_Mease"/>
</dbReference>
<evidence type="ECO:0000256" key="1">
    <source>
        <dbReference type="ARBA" id="ARBA00022490"/>
    </source>
</evidence>
<dbReference type="Proteomes" id="UP000033187">
    <property type="component" value="Chromosome 1"/>
</dbReference>
<protein>
    <recommendedName>
        <fullName evidence="6">Ribosomal RNA small subunit methyltransferase I</fullName>
        <ecNumber evidence="6">2.1.1.198</ecNumber>
    </recommendedName>
    <alternativeName>
        <fullName evidence="6">16S rRNA 2'-O-ribose C1402 methyltransferase</fullName>
    </alternativeName>
    <alternativeName>
        <fullName evidence="6">rRNA (cytidine-2'-O-)-methyltransferase RsmI</fullName>
    </alternativeName>
</protein>
<dbReference type="Gene3D" id="3.40.1010.10">
    <property type="entry name" value="Cobalt-precorrin-4 Transmethylase, Domain 1"/>
    <property type="match status" value="1"/>
</dbReference>
<dbReference type="Gene3D" id="3.30.950.10">
    <property type="entry name" value="Methyltransferase, Cobalt-precorrin-4 Transmethylase, Domain 2"/>
    <property type="match status" value="1"/>
</dbReference>
<sequence>MTRLKVNPERGTSGRESTRHDGGLDLVAPRVVTELERAFSKVTEAGLYLVATPIGNLSDISLRALAVLAKADVIYAEDKRHSGTLLSHFAIKAPLRSYHEHNAEKERPHILAALAHGDRVALISDAGTPLISDPGYKLVRDVIAEGHAVISIPGASAPLTALTAAGLPTDTFLFAGFLPTRKDARRGRIEALAQVPATLIFFEAPTRLAESLSDLSACLGPRAGVVARELTKLNEDFVRGPLSELAVAYDGETVKGEIVILVGPPVTEEIADTDIEERLKAALADLSLRDAARLIASELKVAKARVYDLGLAMKRAQDGG</sequence>
<dbReference type="Pfam" id="PF00590">
    <property type="entry name" value="TP_methylase"/>
    <property type="match status" value="1"/>
</dbReference>
<comment type="catalytic activity">
    <reaction evidence="6">
        <text>cytidine(1402) in 16S rRNA + S-adenosyl-L-methionine = 2'-O-methylcytidine(1402) in 16S rRNA + S-adenosyl-L-homocysteine + H(+)</text>
        <dbReference type="Rhea" id="RHEA:42924"/>
        <dbReference type="Rhea" id="RHEA-COMP:10285"/>
        <dbReference type="Rhea" id="RHEA-COMP:10286"/>
        <dbReference type="ChEBI" id="CHEBI:15378"/>
        <dbReference type="ChEBI" id="CHEBI:57856"/>
        <dbReference type="ChEBI" id="CHEBI:59789"/>
        <dbReference type="ChEBI" id="CHEBI:74495"/>
        <dbReference type="ChEBI" id="CHEBI:82748"/>
        <dbReference type="EC" id="2.1.1.198"/>
    </reaction>
</comment>
<dbReference type="HAMAP" id="MF_01877">
    <property type="entry name" value="16SrRNA_methyltr_I"/>
    <property type="match status" value="1"/>
</dbReference>
<dbReference type="RefSeq" id="WP_052743677.1">
    <property type="nucleotide sequence ID" value="NZ_LN829118.1"/>
</dbReference>
<dbReference type="KEGG" id="fiy:BN1229_v1_0848"/>
<dbReference type="CDD" id="cd11648">
    <property type="entry name" value="RsmI"/>
    <property type="match status" value="1"/>
</dbReference>
<organism evidence="10 11">
    <name type="scientific">Candidatus Filomicrobium marinum</name>
    <dbReference type="NCBI Taxonomy" id="1608628"/>
    <lineage>
        <taxon>Bacteria</taxon>
        <taxon>Pseudomonadati</taxon>
        <taxon>Pseudomonadota</taxon>
        <taxon>Alphaproteobacteria</taxon>
        <taxon>Hyphomicrobiales</taxon>
        <taxon>Hyphomicrobiaceae</taxon>
        <taxon>Filomicrobium</taxon>
    </lineage>
</organism>
<feature type="domain" description="RsmI HTH" evidence="9">
    <location>
        <begin position="271"/>
        <end position="314"/>
    </location>
</feature>
<reference evidence="11" key="1">
    <citation type="submission" date="2015-02" db="EMBL/GenBank/DDBJ databases">
        <authorList>
            <person name="Chooi Y.-H."/>
        </authorList>
    </citation>
    <scope>NUCLEOTIDE SEQUENCE [LARGE SCALE GENOMIC DNA]</scope>
    <source>
        <strain evidence="11">strain Y</strain>
    </source>
</reference>
<dbReference type="Pfam" id="PF23016">
    <property type="entry name" value="RsmI_C"/>
    <property type="match status" value="1"/>
</dbReference>
<dbReference type="PANTHER" id="PTHR46111:SF1">
    <property type="entry name" value="RIBOSOMAL RNA SMALL SUBUNIT METHYLTRANSFERASE I"/>
    <property type="match status" value="1"/>
</dbReference>
<dbReference type="SUPFAM" id="SSF53790">
    <property type="entry name" value="Tetrapyrrole methylase"/>
    <property type="match status" value="1"/>
</dbReference>
<evidence type="ECO:0000256" key="5">
    <source>
        <dbReference type="ARBA" id="ARBA00022691"/>
    </source>
</evidence>
<evidence type="ECO:0000313" key="11">
    <source>
        <dbReference type="Proteomes" id="UP000033187"/>
    </source>
</evidence>
<dbReference type="PROSITE" id="PS01296">
    <property type="entry name" value="RSMI"/>
    <property type="match status" value="1"/>
</dbReference>
<feature type="domain" description="Tetrapyrrole methylase" evidence="8">
    <location>
        <begin position="47"/>
        <end position="246"/>
    </location>
</feature>
<evidence type="ECO:0000256" key="3">
    <source>
        <dbReference type="ARBA" id="ARBA00022603"/>
    </source>
</evidence>
<feature type="region of interest" description="Disordered" evidence="7">
    <location>
        <begin position="1"/>
        <end position="22"/>
    </location>
</feature>
<gene>
    <name evidence="10" type="primary">yraL</name>
    <name evidence="6" type="synonym">rsmI</name>
    <name evidence="10" type="ORF">YBN1229_v1_0848</name>
</gene>